<dbReference type="GO" id="GO:0008270">
    <property type="term" value="F:zinc ion binding"/>
    <property type="evidence" value="ECO:0007669"/>
    <property type="project" value="UniProtKB-KW"/>
</dbReference>
<evidence type="ECO:0000256" key="2">
    <source>
        <dbReference type="ARBA" id="ARBA00022771"/>
    </source>
</evidence>
<evidence type="ECO:0000256" key="4">
    <source>
        <dbReference type="SAM" id="MobiDB-lite"/>
    </source>
</evidence>
<name>A0A914WTS1_9BILA</name>
<keyword evidence="6" id="KW-1185">Reference proteome</keyword>
<dbReference type="InterPro" id="IPR007588">
    <property type="entry name" value="Znf_FLYWCH"/>
</dbReference>
<evidence type="ECO:0000313" key="7">
    <source>
        <dbReference type="WBParaSite" id="PSAMB.scaffold5362size11890.g26457.t1"/>
    </source>
</evidence>
<organism evidence="6 7">
    <name type="scientific">Plectus sambesii</name>
    <dbReference type="NCBI Taxonomy" id="2011161"/>
    <lineage>
        <taxon>Eukaryota</taxon>
        <taxon>Metazoa</taxon>
        <taxon>Ecdysozoa</taxon>
        <taxon>Nematoda</taxon>
        <taxon>Chromadorea</taxon>
        <taxon>Plectida</taxon>
        <taxon>Plectina</taxon>
        <taxon>Plectoidea</taxon>
        <taxon>Plectidae</taxon>
        <taxon>Plectus</taxon>
    </lineage>
</organism>
<feature type="region of interest" description="Disordered" evidence="4">
    <location>
        <begin position="35"/>
        <end position="106"/>
    </location>
</feature>
<evidence type="ECO:0000256" key="1">
    <source>
        <dbReference type="ARBA" id="ARBA00022723"/>
    </source>
</evidence>
<sequence length="805" mass="88858">MDDYRRRKIETSEGGIVEGIKSSAVGKKPCVRVRDDCAEQNSAPSSNCSDSPPREENEDSGGEDDRPMSTEDGVEENIKSESGDNSDAEEAATSLATSKEGGAVSGTALLPPDDGLVLSDLLSKKVILANGELAYRINSQRCKAQLGYRGYMYAPVSQIRGSHVVRWRCLNARNNCSAHVTTDKDFTEVTIGPNMHGAYCSPDEIGVRLKAAINDIKISAEFWTGPLRDLYKEFTDSLARTDPQVLSVFPTVEIHALLKSMSNHRVSQICRKQFLLDRQETERREKITAITRKRKLAEVEKKRLFPETICCECGEVVGDQNNLITHLQTVHDRRDLKIESFEFANRDEFTAWLKFVYGQMAHKLNQFGTYDMAAYYLCLKDDRLKLPTSIGVHCSAFIKARMGGFSDAHKVKVDYCLQHTFHANDVGSSEDPVRLAALAPAEVLKHMKEQDERKRRFVEQLIKSGRCQRIQRVAGNQLFPRQKATESSTSANDVTPSTSYHSVDDADDAFKSWKRSRQYNVPLLASARQPSVGRFFLNPTDLKATPLDPQKQKVDDVFLSGLITQIDMECDLIQTRSLRLTTTKAAENCLGFLAQARAALIEDPGCRRYLPRAGDRSQSPIKTARAVAKSSPSAPSTATRSVPVGWTAVRTQVGLRLPVPSSKRNAPAQNSLTPAASTTTDAKPPAAGTQLPRTQKSNDEKAPVEKTKAVEGPPKLDPTTAPIKGPRPSARIAVNAGLVASALRGNLKLVRAAPPGKAFRTISTPAQSTQCCECDVKHESPLLVMMRCRQCRLVYHKQCAHTCKK</sequence>
<dbReference type="Gene3D" id="2.20.25.240">
    <property type="match status" value="1"/>
</dbReference>
<evidence type="ECO:0000256" key="3">
    <source>
        <dbReference type="ARBA" id="ARBA00022833"/>
    </source>
</evidence>
<keyword evidence="2" id="KW-0863">Zinc-finger</keyword>
<feature type="compositionally biased region" description="Polar residues" evidence="4">
    <location>
        <begin position="662"/>
        <end position="681"/>
    </location>
</feature>
<keyword evidence="1" id="KW-0479">Metal-binding</keyword>
<dbReference type="CDD" id="cd15489">
    <property type="entry name" value="PHD_SF"/>
    <property type="match status" value="1"/>
</dbReference>
<dbReference type="Proteomes" id="UP000887566">
    <property type="component" value="Unplaced"/>
</dbReference>
<dbReference type="InterPro" id="IPR013087">
    <property type="entry name" value="Znf_C2H2_type"/>
</dbReference>
<evidence type="ECO:0000313" key="6">
    <source>
        <dbReference type="Proteomes" id="UP000887566"/>
    </source>
</evidence>
<keyword evidence="3" id="KW-0862">Zinc</keyword>
<dbReference type="PROSITE" id="PS00028">
    <property type="entry name" value="ZINC_FINGER_C2H2_1"/>
    <property type="match status" value="1"/>
</dbReference>
<feature type="region of interest" description="Disordered" evidence="4">
    <location>
        <begin position="479"/>
        <end position="500"/>
    </location>
</feature>
<proteinExistence type="predicted"/>
<dbReference type="AlphaFoldDB" id="A0A914WTS1"/>
<accession>A0A914WTS1</accession>
<evidence type="ECO:0000259" key="5">
    <source>
        <dbReference type="PROSITE" id="PS00028"/>
    </source>
</evidence>
<feature type="compositionally biased region" description="Polar residues" evidence="4">
    <location>
        <begin position="39"/>
        <end position="50"/>
    </location>
</feature>
<feature type="region of interest" description="Disordered" evidence="4">
    <location>
        <begin position="611"/>
        <end position="643"/>
    </location>
</feature>
<feature type="compositionally biased region" description="Basic and acidic residues" evidence="4">
    <location>
        <begin position="696"/>
        <end position="709"/>
    </location>
</feature>
<feature type="region of interest" description="Disordered" evidence="4">
    <location>
        <begin position="655"/>
        <end position="728"/>
    </location>
</feature>
<reference evidence="7" key="1">
    <citation type="submission" date="2022-11" db="UniProtKB">
        <authorList>
            <consortium name="WormBaseParasite"/>
        </authorList>
    </citation>
    <scope>IDENTIFICATION</scope>
</reference>
<feature type="domain" description="C2H2-type" evidence="5">
    <location>
        <begin position="310"/>
        <end position="331"/>
    </location>
</feature>
<protein>
    <submittedName>
        <fullName evidence="7">C2H2-type domain-containing protein</fullName>
    </submittedName>
</protein>
<feature type="compositionally biased region" description="Low complexity" evidence="4">
    <location>
        <begin position="624"/>
        <end position="642"/>
    </location>
</feature>
<dbReference type="WBParaSite" id="PSAMB.scaffold5362size11890.g26457.t1">
    <property type="protein sequence ID" value="PSAMB.scaffold5362size11890.g26457.t1"/>
    <property type="gene ID" value="PSAMB.scaffold5362size11890.g26457"/>
</dbReference>
<dbReference type="Pfam" id="PF04500">
    <property type="entry name" value="FLYWCH"/>
    <property type="match status" value="1"/>
</dbReference>
<feature type="compositionally biased region" description="Polar residues" evidence="4">
    <location>
        <begin position="485"/>
        <end position="500"/>
    </location>
</feature>